<dbReference type="AlphaFoldDB" id="A0A4Y2QX40"/>
<keyword evidence="2" id="KW-1185">Reference proteome</keyword>
<gene>
    <name evidence="1" type="ORF">AVEN_44670_1</name>
</gene>
<dbReference type="OrthoDB" id="10030726at2759"/>
<evidence type="ECO:0000313" key="1">
    <source>
        <dbReference type="EMBL" id="GBN67750.1"/>
    </source>
</evidence>
<proteinExistence type="predicted"/>
<evidence type="ECO:0000313" key="2">
    <source>
        <dbReference type="Proteomes" id="UP000499080"/>
    </source>
</evidence>
<protein>
    <recommendedName>
        <fullName evidence="3">Reverse transcriptase RNase H-like domain-containing protein</fullName>
    </recommendedName>
</protein>
<evidence type="ECO:0008006" key="3">
    <source>
        <dbReference type="Google" id="ProtNLM"/>
    </source>
</evidence>
<name>A0A4Y2QX40_ARAVE</name>
<organism evidence="1 2">
    <name type="scientific">Araneus ventricosus</name>
    <name type="common">Orbweaver spider</name>
    <name type="synonym">Epeira ventricosa</name>
    <dbReference type="NCBI Taxonomy" id="182803"/>
    <lineage>
        <taxon>Eukaryota</taxon>
        <taxon>Metazoa</taxon>
        <taxon>Ecdysozoa</taxon>
        <taxon>Arthropoda</taxon>
        <taxon>Chelicerata</taxon>
        <taxon>Arachnida</taxon>
        <taxon>Araneae</taxon>
        <taxon>Araneomorphae</taxon>
        <taxon>Entelegynae</taxon>
        <taxon>Araneoidea</taxon>
        <taxon>Araneidae</taxon>
        <taxon>Araneus</taxon>
    </lineage>
</organism>
<accession>A0A4Y2QX40</accession>
<comment type="caution">
    <text evidence="1">The sequence shown here is derived from an EMBL/GenBank/DDBJ whole genome shotgun (WGS) entry which is preliminary data.</text>
</comment>
<dbReference type="EMBL" id="BGPR01015034">
    <property type="protein sequence ID" value="GBN67750.1"/>
    <property type="molecule type" value="Genomic_DNA"/>
</dbReference>
<sequence length="127" mass="14346">MTRTIPGPIPSSPNFSTTSMIGRLTIDSFVDQITLGSHILRFLDGIRKPQGHIARWIQRLQEYDFEIQHRKGTSHGNADALSQRLCKESSEHCTNAAKKFGMETDMFVKVLTTENPWSSSEIQKAQL</sequence>
<dbReference type="Proteomes" id="UP000499080">
    <property type="component" value="Unassembled WGS sequence"/>
</dbReference>
<reference evidence="1 2" key="1">
    <citation type="journal article" date="2019" name="Sci. Rep.">
        <title>Orb-weaving spider Araneus ventricosus genome elucidates the spidroin gene catalogue.</title>
        <authorList>
            <person name="Kono N."/>
            <person name="Nakamura H."/>
            <person name="Ohtoshi R."/>
            <person name="Moran D.A.P."/>
            <person name="Shinohara A."/>
            <person name="Yoshida Y."/>
            <person name="Fujiwara M."/>
            <person name="Mori M."/>
            <person name="Tomita M."/>
            <person name="Arakawa K."/>
        </authorList>
    </citation>
    <scope>NUCLEOTIDE SEQUENCE [LARGE SCALE GENOMIC DNA]</scope>
</reference>